<comment type="caution">
    <text evidence="2">The sequence shown here is derived from an EMBL/GenBank/DDBJ whole genome shotgun (WGS) entry which is preliminary data.</text>
</comment>
<dbReference type="EMBL" id="JADNRY010000018">
    <property type="protein sequence ID" value="KAF9073332.1"/>
    <property type="molecule type" value="Genomic_DNA"/>
</dbReference>
<gene>
    <name evidence="2" type="ORF">BDP27DRAFT_298014</name>
</gene>
<feature type="region of interest" description="Disordered" evidence="1">
    <location>
        <begin position="159"/>
        <end position="179"/>
    </location>
</feature>
<feature type="compositionally biased region" description="Pro residues" evidence="1">
    <location>
        <begin position="68"/>
        <end position="90"/>
    </location>
</feature>
<evidence type="ECO:0000256" key="1">
    <source>
        <dbReference type="SAM" id="MobiDB-lite"/>
    </source>
</evidence>
<dbReference type="OrthoDB" id="3062123at2759"/>
<evidence type="ECO:0000313" key="3">
    <source>
        <dbReference type="Proteomes" id="UP000772434"/>
    </source>
</evidence>
<evidence type="ECO:0000313" key="2">
    <source>
        <dbReference type="EMBL" id="KAF9073332.1"/>
    </source>
</evidence>
<keyword evidence="3" id="KW-1185">Reference proteome</keyword>
<feature type="compositionally biased region" description="Basic residues" evidence="1">
    <location>
        <begin position="1"/>
        <end position="11"/>
    </location>
</feature>
<feature type="region of interest" description="Disordered" evidence="1">
    <location>
        <begin position="63"/>
        <end position="101"/>
    </location>
</feature>
<organism evidence="2 3">
    <name type="scientific">Rhodocollybia butyracea</name>
    <dbReference type="NCBI Taxonomy" id="206335"/>
    <lineage>
        <taxon>Eukaryota</taxon>
        <taxon>Fungi</taxon>
        <taxon>Dikarya</taxon>
        <taxon>Basidiomycota</taxon>
        <taxon>Agaricomycotina</taxon>
        <taxon>Agaricomycetes</taxon>
        <taxon>Agaricomycetidae</taxon>
        <taxon>Agaricales</taxon>
        <taxon>Marasmiineae</taxon>
        <taxon>Omphalotaceae</taxon>
        <taxon>Rhodocollybia</taxon>
    </lineage>
</organism>
<reference evidence="2" key="1">
    <citation type="submission" date="2020-11" db="EMBL/GenBank/DDBJ databases">
        <authorList>
            <consortium name="DOE Joint Genome Institute"/>
            <person name="Ahrendt S."/>
            <person name="Riley R."/>
            <person name="Andreopoulos W."/>
            <person name="Labutti K."/>
            <person name="Pangilinan J."/>
            <person name="Ruiz-Duenas F.J."/>
            <person name="Barrasa J.M."/>
            <person name="Sanchez-Garcia M."/>
            <person name="Camarero S."/>
            <person name="Miyauchi S."/>
            <person name="Serrano A."/>
            <person name="Linde D."/>
            <person name="Babiker R."/>
            <person name="Drula E."/>
            <person name="Ayuso-Fernandez I."/>
            <person name="Pacheco R."/>
            <person name="Padilla G."/>
            <person name="Ferreira P."/>
            <person name="Barriuso J."/>
            <person name="Kellner H."/>
            <person name="Castanera R."/>
            <person name="Alfaro M."/>
            <person name="Ramirez L."/>
            <person name="Pisabarro A.G."/>
            <person name="Kuo A."/>
            <person name="Tritt A."/>
            <person name="Lipzen A."/>
            <person name="He G."/>
            <person name="Yan M."/>
            <person name="Ng V."/>
            <person name="Cullen D."/>
            <person name="Martin F."/>
            <person name="Rosso M.-N."/>
            <person name="Henrissat B."/>
            <person name="Hibbett D."/>
            <person name="Martinez A.T."/>
            <person name="Grigoriev I.V."/>
        </authorList>
    </citation>
    <scope>NUCLEOTIDE SEQUENCE</scope>
    <source>
        <strain evidence="2">AH 40177</strain>
    </source>
</reference>
<feature type="region of interest" description="Disordered" evidence="1">
    <location>
        <begin position="1"/>
        <end position="42"/>
    </location>
</feature>
<protein>
    <submittedName>
        <fullName evidence="2">Uncharacterized protein</fullName>
    </submittedName>
</protein>
<proteinExistence type="predicted"/>
<accession>A0A9P5Q3C9</accession>
<dbReference type="AlphaFoldDB" id="A0A9P5Q3C9"/>
<dbReference type="Proteomes" id="UP000772434">
    <property type="component" value="Unassembled WGS sequence"/>
</dbReference>
<name>A0A9P5Q3C9_9AGAR</name>
<sequence>MHFSLRRHKKSKSAESTESVAPHANANESHEHHIPDPFMHPVHLPPTSIANITLDPNNLTALYNTAPAPSPSTPPPPLPLPLPLPPPQPQTYPNSQHSPLKFEYTNYPSTSNTHVEAASNHPNHLHPSPGHVHSQSPPHSIADMVFDTTTLSALYDAREAEQGRGQERGMARVGGREVK</sequence>